<sequence>MKKICLFLTAMAAVFFGEGVNAQIANGLIQVSDASNSYWYYIENGHSSDKPSAGNYINDSDGRYATFITSRGASIPLNSVIKPSGEREEQQWKVVASTITNYYYLVNRKGEYLVYKMGIVDGNEANSYRVTTVKEEASVFKMTPLTSTSKYVIIERSGAASGMKIQATNYGNGNGVTPWRINESATATTGEHATTGFPTSGAPRAWRFAPIAEIDNAYPAIYPTSSSTNQLTDWYYIKSADKTNGTAMKYLAYDAENTGWALAEKATGSAKNQIFAIINSGAVAVTNTPTTFVVSGSGKYITPSNNGTSSTTLSASTTASTGWILRHVYAPKATDAIQFVFRTNRGGASNGTILKNDFTLPEWVNTGDTYNNTYAWTFEKFVPSVTVTTDNHINTVTVASSNGTQTTNVPFNVTYGESVTLTYKVTPNYVPVITLNGVPAITGNLAGDTYTVSYPITDNTAIALAAAPPKIVTVSQSGEEAAIITFPTPADTYFVATGAPFALKFTAEGYTPTVTIDGIPYVLSTPVEGVYTVSLPTVDNNIAIAIATVENPVHIEITSKAGITEVSEATQDKRYWNTFEVTFKVANGYHLPVVLVNNKEKVIPTKRGDTYSISYAALKENKNIILTAVAINEVPVSEDTWVNGSTSTENNYKSTRLAVGKGTTSDSYYRRSYLEFEIPEDVRTEGYDLVSLKLVVQLAANRATAFKYVARDVPSTLPSIQNMTWSGNSENRTTPHGTAISSVMQAVTASPADEEIVSIDISEYILSKIGNHSIRIQLANELPAESSDATMYFHSIEGAIAAGDITKAPTLVFKKHLKIDATGTDASKSYSDYNPNIHADIIFHSTDGGTAQLTDAEGVTFTNGVVKVKKTFTPGLWYPMGFPFAIASITKADGTALAIYNGDTDSQIFTEPASSTGDFFVKRYDGVNNKFLFTDTIQANTGYIIQFPSGDFPSEVDVTFTSATVPSISSAPAVGNATTALNNDYTLVVNPHVGNITSINNAIDYYQYNYNSSDQRFNRVSNISLATPLKPFEAIVAIKGGNTVWRSSIGVGDGHYTGLQSIGANDPVVETKYYTLQGLEVKLPTADGFYVVKKTHESQKVAFSKVFFIKH</sequence>
<comment type="caution">
    <text evidence="2">The sequence shown here is derived from an EMBL/GenBank/DDBJ whole genome shotgun (WGS) entry which is preliminary data.</text>
</comment>
<feature type="signal peptide" evidence="1">
    <location>
        <begin position="1"/>
        <end position="22"/>
    </location>
</feature>
<name>A0A5M8NZQ0_9BACT</name>
<gene>
    <name evidence="2" type="ORF">EZS26_002202</name>
</gene>
<reference evidence="2 3" key="1">
    <citation type="submission" date="2019-03" db="EMBL/GenBank/DDBJ databases">
        <title>Single cell metagenomics reveals metabolic interactions within the superorganism composed of flagellate Streblomastix strix and complex community of Bacteroidetes bacteria on its surface.</title>
        <authorList>
            <person name="Treitli S.C."/>
            <person name="Kolisko M."/>
            <person name="Husnik F."/>
            <person name="Keeling P."/>
            <person name="Hampl V."/>
        </authorList>
    </citation>
    <scope>NUCLEOTIDE SEQUENCE [LARGE SCALE GENOMIC DNA]</scope>
    <source>
        <strain evidence="2">St1</strain>
    </source>
</reference>
<organism evidence="2 3">
    <name type="scientific">Candidatus Ordinivivax streblomastigis</name>
    <dbReference type="NCBI Taxonomy" id="2540710"/>
    <lineage>
        <taxon>Bacteria</taxon>
        <taxon>Pseudomonadati</taxon>
        <taxon>Bacteroidota</taxon>
        <taxon>Bacteroidia</taxon>
        <taxon>Bacteroidales</taxon>
        <taxon>Candidatus Ordinivivax</taxon>
    </lineage>
</organism>
<protein>
    <submittedName>
        <fullName evidence="2">Uncharacterized protein</fullName>
    </submittedName>
</protein>
<accession>A0A5M8NZQ0</accession>
<dbReference type="AlphaFoldDB" id="A0A5M8NZQ0"/>
<dbReference type="Proteomes" id="UP000324575">
    <property type="component" value="Unassembled WGS sequence"/>
</dbReference>
<proteinExistence type="predicted"/>
<evidence type="ECO:0000313" key="3">
    <source>
        <dbReference type="Proteomes" id="UP000324575"/>
    </source>
</evidence>
<feature type="chain" id="PRO_5024351740" evidence="1">
    <location>
        <begin position="23"/>
        <end position="1111"/>
    </location>
</feature>
<dbReference type="EMBL" id="SNRX01000016">
    <property type="protein sequence ID" value="KAA6301596.1"/>
    <property type="molecule type" value="Genomic_DNA"/>
</dbReference>
<evidence type="ECO:0000313" key="2">
    <source>
        <dbReference type="EMBL" id="KAA6301596.1"/>
    </source>
</evidence>
<keyword evidence="1" id="KW-0732">Signal</keyword>
<evidence type="ECO:0000256" key="1">
    <source>
        <dbReference type="SAM" id="SignalP"/>
    </source>
</evidence>